<dbReference type="EMBL" id="JAVTTP010000001">
    <property type="protein sequence ID" value="MDT7827713.1"/>
    <property type="molecule type" value="Genomic_DNA"/>
</dbReference>
<feature type="compositionally biased region" description="Polar residues" evidence="1">
    <location>
        <begin position="78"/>
        <end position="103"/>
    </location>
</feature>
<organism evidence="2 3">
    <name type="scientific">Pricia mediterranea</name>
    <dbReference type="NCBI Taxonomy" id="3076079"/>
    <lineage>
        <taxon>Bacteria</taxon>
        <taxon>Pseudomonadati</taxon>
        <taxon>Bacteroidota</taxon>
        <taxon>Flavobacteriia</taxon>
        <taxon>Flavobacteriales</taxon>
        <taxon>Flavobacteriaceae</taxon>
        <taxon>Pricia</taxon>
    </lineage>
</organism>
<comment type="caution">
    <text evidence="2">The sequence shown here is derived from an EMBL/GenBank/DDBJ whole genome shotgun (WGS) entry which is preliminary data.</text>
</comment>
<evidence type="ECO:0008006" key="4">
    <source>
        <dbReference type="Google" id="ProtNLM"/>
    </source>
</evidence>
<protein>
    <recommendedName>
        <fullName evidence="4">Lipoprotein</fullName>
    </recommendedName>
</protein>
<sequence length="252" mass="28931">MKNAQKLTYKLLTGFLLLVGLLGCGEIKDRVDDDKAVTVEEVEDMIISDAQAKTRYDNYGQHRGRIIEIYENNGREIGNSTNQKAQNNRSENQNQQADNQGSDKSFVPVQYTHYDFEKFKKYLQFVEQETKKAGADISELRIYFANYPENEGDRDKQKRNTVMFVPTINVDGKESAYYIDVDDKDGRMTPFLLTDSLQRTDKAAPKEMLKRANNTQEANLLPNFILRPVTAPFYAEQSVIGNEWHRNPPASQ</sequence>
<dbReference type="Proteomes" id="UP001250656">
    <property type="component" value="Unassembled WGS sequence"/>
</dbReference>
<dbReference type="PROSITE" id="PS51257">
    <property type="entry name" value="PROKAR_LIPOPROTEIN"/>
    <property type="match status" value="1"/>
</dbReference>
<evidence type="ECO:0000256" key="1">
    <source>
        <dbReference type="SAM" id="MobiDB-lite"/>
    </source>
</evidence>
<proteinExistence type="predicted"/>
<evidence type="ECO:0000313" key="3">
    <source>
        <dbReference type="Proteomes" id="UP001250656"/>
    </source>
</evidence>
<accession>A0ABU3L2T7</accession>
<name>A0ABU3L2T7_9FLAO</name>
<dbReference type="RefSeq" id="WP_314012747.1">
    <property type="nucleotide sequence ID" value="NZ_JAVTTP010000001.1"/>
</dbReference>
<reference evidence="2 3" key="1">
    <citation type="submission" date="2023-09" db="EMBL/GenBank/DDBJ databases">
        <title>Novel taxa isolated from Blanes Bay.</title>
        <authorList>
            <person name="Rey-Velasco X."/>
            <person name="Lucena T."/>
        </authorList>
    </citation>
    <scope>NUCLEOTIDE SEQUENCE [LARGE SCALE GENOMIC DNA]</scope>
    <source>
        <strain evidence="2 3">S334</strain>
    </source>
</reference>
<evidence type="ECO:0000313" key="2">
    <source>
        <dbReference type="EMBL" id="MDT7827713.1"/>
    </source>
</evidence>
<keyword evidence="3" id="KW-1185">Reference proteome</keyword>
<gene>
    <name evidence="2" type="ORF">RQM65_03410</name>
</gene>
<feature type="region of interest" description="Disordered" evidence="1">
    <location>
        <begin position="76"/>
        <end position="104"/>
    </location>
</feature>